<comment type="caution">
    <text evidence="1">The sequence shown here is derived from an EMBL/GenBank/DDBJ whole genome shotgun (WGS) entry which is preliminary data.</text>
</comment>
<keyword evidence="2" id="KW-1185">Reference proteome</keyword>
<organism evidence="1 2">
    <name type="scientific">Mesorhizobium hawassense</name>
    <dbReference type="NCBI Taxonomy" id="1209954"/>
    <lineage>
        <taxon>Bacteria</taxon>
        <taxon>Pseudomonadati</taxon>
        <taxon>Pseudomonadota</taxon>
        <taxon>Alphaproteobacteria</taxon>
        <taxon>Hyphomicrobiales</taxon>
        <taxon>Phyllobacteriaceae</taxon>
        <taxon>Mesorhizobium</taxon>
    </lineage>
</organism>
<dbReference type="OrthoDB" id="6906164at2"/>
<accession>A0A330H7J0</accession>
<reference evidence="1 2" key="1">
    <citation type="submission" date="2018-07" db="EMBL/GenBank/DDBJ databases">
        <title>Diversity of Mesorhizobium strains in Brazil.</title>
        <authorList>
            <person name="Helene L.C.F."/>
            <person name="Dall'Agnol R."/>
            <person name="Delamuta J.R.M."/>
            <person name="Hungria M."/>
        </authorList>
    </citation>
    <scope>NUCLEOTIDE SEQUENCE [LARGE SCALE GENOMIC DNA]</scope>
    <source>
        <strain evidence="1 2">AC99b</strain>
    </source>
</reference>
<dbReference type="AlphaFoldDB" id="A0A330H7J0"/>
<evidence type="ECO:0000313" key="1">
    <source>
        <dbReference type="EMBL" id="RAZ84340.1"/>
    </source>
</evidence>
<dbReference type="Proteomes" id="UP000251558">
    <property type="component" value="Unassembled WGS sequence"/>
</dbReference>
<gene>
    <name evidence="1" type="ORF">DPM33_31665</name>
</gene>
<sequence>MDDLAFALTRFLSGEGTSLATANSLEVLLDAAYPEDETVQDVVVDLASYRPGGGEFLFDTPEMQRRLSRLQTYLKTKS</sequence>
<name>A0A330H7J0_9HYPH</name>
<dbReference type="RefSeq" id="WP_112101286.1">
    <property type="nucleotide sequence ID" value="NZ_QMBP01000024.1"/>
</dbReference>
<evidence type="ECO:0000313" key="2">
    <source>
        <dbReference type="Proteomes" id="UP000251558"/>
    </source>
</evidence>
<dbReference type="EMBL" id="QMBP01000024">
    <property type="protein sequence ID" value="RAZ84340.1"/>
    <property type="molecule type" value="Genomic_DNA"/>
</dbReference>
<protein>
    <submittedName>
        <fullName evidence="1">Uncharacterized protein</fullName>
    </submittedName>
</protein>
<proteinExistence type="predicted"/>